<dbReference type="GO" id="GO:0046872">
    <property type="term" value="F:metal ion binding"/>
    <property type="evidence" value="ECO:0007669"/>
    <property type="project" value="InterPro"/>
</dbReference>
<dbReference type="Proteomes" id="UP000177043">
    <property type="component" value="Unassembled WGS sequence"/>
</dbReference>
<evidence type="ECO:0000313" key="8">
    <source>
        <dbReference type="EMBL" id="OHA58668.1"/>
    </source>
</evidence>
<dbReference type="EMBL" id="MHTJ01000003">
    <property type="protein sequence ID" value="OHA58668.1"/>
    <property type="molecule type" value="Genomic_DNA"/>
</dbReference>
<dbReference type="InterPro" id="IPR011765">
    <property type="entry name" value="Pept_M16_N"/>
</dbReference>
<keyword evidence="3" id="KW-0378">Hydrolase</keyword>
<evidence type="ECO:0000256" key="5">
    <source>
        <dbReference type="ARBA" id="ARBA00023049"/>
    </source>
</evidence>
<dbReference type="InterPro" id="IPR050626">
    <property type="entry name" value="Peptidase_M16"/>
</dbReference>
<keyword evidence="4" id="KW-0862">Zinc</keyword>
<reference evidence="8 9" key="1">
    <citation type="journal article" date="2016" name="Nat. Commun.">
        <title>Thousands of microbial genomes shed light on interconnected biogeochemical processes in an aquifer system.</title>
        <authorList>
            <person name="Anantharaman K."/>
            <person name="Brown C.T."/>
            <person name="Hug L.A."/>
            <person name="Sharon I."/>
            <person name="Castelle C.J."/>
            <person name="Probst A.J."/>
            <person name="Thomas B.C."/>
            <person name="Singh A."/>
            <person name="Wilkins M.J."/>
            <person name="Karaoz U."/>
            <person name="Brodie E.L."/>
            <person name="Williams K.H."/>
            <person name="Hubbard S.S."/>
            <person name="Banfield J.F."/>
        </authorList>
    </citation>
    <scope>NUCLEOTIDE SEQUENCE [LARGE SCALE GENOMIC DNA]</scope>
</reference>
<sequence>MRDRLKFDVTRLPNGITIYAMPWDVPFADIRLLVPVGHINNVGKYLPGSAHMLEHLVFQRSEAFPKPRSFSQTIEMDGGDASAGTSFSVTSYEMTIAAEDVDEKLASFIEHIFHPVIVTADIMHEVGIISNERRRAMSPWYPGEDKTEQHCRLYWKRDSALSIRQRFGDDQDLALMGEKDLLSLHQNYSSPDTVLFVGGNFHLDTIVRVMEKIKTTPQRLEENFEHLSWVNPEYHEVLCEESNRFFYHLGGIAEPFSPLRFFGTKFLGTLLTNTVQGTLSDWLRHERGWVYNIGFTVNRSPKQRANDWELYIPLSEYEQVKVVRGEIHDRILRAISDRDLINRELHRQLSAQLFSYQTLGSAIDEGIYNLLAFGQPISETKKQDILCQAANSEFLTVLYEESWIPGASGEFLALPENV</sequence>
<feature type="domain" description="Peptidase M16 N-terminal" evidence="6">
    <location>
        <begin position="26"/>
        <end position="138"/>
    </location>
</feature>
<protein>
    <recommendedName>
        <fullName evidence="10">Peptidase M16 N-terminal domain-containing protein</fullName>
    </recommendedName>
</protein>
<feature type="domain" description="Peptidase M16 C-terminal" evidence="7">
    <location>
        <begin position="181"/>
        <end position="315"/>
    </location>
</feature>
<dbReference type="SUPFAM" id="SSF63411">
    <property type="entry name" value="LuxS/MPP-like metallohydrolase"/>
    <property type="match status" value="2"/>
</dbReference>
<dbReference type="InterPro" id="IPR011249">
    <property type="entry name" value="Metalloenz_LuxS/M16"/>
</dbReference>
<proteinExistence type="inferred from homology"/>
<evidence type="ECO:0000256" key="2">
    <source>
        <dbReference type="ARBA" id="ARBA00022670"/>
    </source>
</evidence>
<dbReference type="PANTHER" id="PTHR43690:SF17">
    <property type="entry name" value="PROTEIN YHJJ"/>
    <property type="match status" value="1"/>
</dbReference>
<evidence type="ECO:0000256" key="4">
    <source>
        <dbReference type="ARBA" id="ARBA00022833"/>
    </source>
</evidence>
<dbReference type="STRING" id="1802438.A2571_02775"/>
<dbReference type="GO" id="GO:0008237">
    <property type="term" value="F:metallopeptidase activity"/>
    <property type="evidence" value="ECO:0007669"/>
    <property type="project" value="UniProtKB-KW"/>
</dbReference>
<evidence type="ECO:0000259" key="7">
    <source>
        <dbReference type="Pfam" id="PF05193"/>
    </source>
</evidence>
<accession>A0A1G2QDY7</accession>
<evidence type="ECO:0000313" key="9">
    <source>
        <dbReference type="Proteomes" id="UP000177043"/>
    </source>
</evidence>
<comment type="similarity">
    <text evidence="1">Belongs to the peptidase M16 family.</text>
</comment>
<organism evidence="8 9">
    <name type="scientific">Candidatus Vogelbacteria bacterium RIFOXYD1_FULL_44_32</name>
    <dbReference type="NCBI Taxonomy" id="1802438"/>
    <lineage>
        <taxon>Bacteria</taxon>
        <taxon>Candidatus Vogeliibacteriota</taxon>
    </lineage>
</organism>
<dbReference type="Pfam" id="PF05193">
    <property type="entry name" value="Peptidase_M16_C"/>
    <property type="match status" value="1"/>
</dbReference>
<evidence type="ECO:0000259" key="6">
    <source>
        <dbReference type="Pfam" id="PF00675"/>
    </source>
</evidence>
<dbReference type="GO" id="GO:0006508">
    <property type="term" value="P:proteolysis"/>
    <property type="evidence" value="ECO:0007669"/>
    <property type="project" value="UniProtKB-KW"/>
</dbReference>
<dbReference type="PANTHER" id="PTHR43690">
    <property type="entry name" value="NARDILYSIN"/>
    <property type="match status" value="1"/>
</dbReference>
<dbReference type="InterPro" id="IPR007863">
    <property type="entry name" value="Peptidase_M16_C"/>
</dbReference>
<dbReference type="AlphaFoldDB" id="A0A1G2QDY7"/>
<comment type="caution">
    <text evidence="8">The sequence shown here is derived from an EMBL/GenBank/DDBJ whole genome shotgun (WGS) entry which is preliminary data.</text>
</comment>
<keyword evidence="2" id="KW-0645">Protease</keyword>
<name>A0A1G2QDY7_9BACT</name>
<evidence type="ECO:0008006" key="10">
    <source>
        <dbReference type="Google" id="ProtNLM"/>
    </source>
</evidence>
<keyword evidence="5" id="KW-0482">Metalloprotease</keyword>
<evidence type="ECO:0000256" key="1">
    <source>
        <dbReference type="ARBA" id="ARBA00007261"/>
    </source>
</evidence>
<dbReference type="Pfam" id="PF00675">
    <property type="entry name" value="Peptidase_M16"/>
    <property type="match status" value="1"/>
</dbReference>
<dbReference type="Gene3D" id="3.30.830.10">
    <property type="entry name" value="Metalloenzyme, LuxS/M16 peptidase-like"/>
    <property type="match status" value="1"/>
</dbReference>
<gene>
    <name evidence="8" type="ORF">A2571_02775</name>
</gene>
<evidence type="ECO:0000256" key="3">
    <source>
        <dbReference type="ARBA" id="ARBA00022801"/>
    </source>
</evidence>